<comment type="caution">
    <text evidence="2">The sequence shown here is derived from an EMBL/GenBank/DDBJ whole genome shotgun (WGS) entry which is preliminary data.</text>
</comment>
<dbReference type="GO" id="GO:0016020">
    <property type="term" value="C:membrane"/>
    <property type="evidence" value="ECO:0007669"/>
    <property type="project" value="TreeGrafter"/>
</dbReference>
<feature type="compositionally biased region" description="Polar residues" evidence="1">
    <location>
        <begin position="215"/>
        <end position="227"/>
    </location>
</feature>
<accession>A0A212CT35</accession>
<proteinExistence type="predicted"/>
<evidence type="ECO:0008006" key="4">
    <source>
        <dbReference type="Google" id="ProtNLM"/>
    </source>
</evidence>
<protein>
    <recommendedName>
        <fullName evidence="4">A-kinase anchor protein 13</fullName>
    </recommendedName>
</protein>
<evidence type="ECO:0000313" key="3">
    <source>
        <dbReference type="Proteomes" id="UP000242450"/>
    </source>
</evidence>
<dbReference type="GO" id="GO:0015629">
    <property type="term" value="C:actin cytoskeleton"/>
    <property type="evidence" value="ECO:0007669"/>
    <property type="project" value="TreeGrafter"/>
</dbReference>
<reference evidence="2 3" key="1">
    <citation type="journal article" date="2018" name="Mol. Genet. Genomics">
        <title>The red deer Cervus elaphus genome CerEla1.0: sequencing, annotating, genes, and chromosomes.</title>
        <authorList>
            <person name="Bana N.A."/>
            <person name="Nyiri A."/>
            <person name="Nagy J."/>
            <person name="Frank K."/>
            <person name="Nagy T."/>
            <person name="Steger V."/>
            <person name="Schiller M."/>
            <person name="Lakatos P."/>
            <person name="Sugar L."/>
            <person name="Horn P."/>
            <person name="Barta E."/>
            <person name="Orosz L."/>
        </authorList>
    </citation>
    <scope>NUCLEOTIDE SEQUENCE [LARGE SCALE GENOMIC DNA]</scope>
    <source>
        <strain evidence="2">Hungarian</strain>
    </source>
</reference>
<feature type="compositionally biased region" description="Polar residues" evidence="1">
    <location>
        <begin position="51"/>
        <end position="69"/>
    </location>
</feature>
<feature type="compositionally biased region" description="Low complexity" evidence="1">
    <location>
        <begin position="37"/>
        <end position="50"/>
    </location>
</feature>
<dbReference type="PANTHER" id="PTHR13944">
    <property type="entry name" value="AGAP007712-PA"/>
    <property type="match status" value="1"/>
</dbReference>
<dbReference type="GO" id="GO:0071875">
    <property type="term" value="P:adrenergic receptor signaling pathway"/>
    <property type="evidence" value="ECO:0007669"/>
    <property type="project" value="TreeGrafter"/>
</dbReference>
<keyword evidence="3" id="KW-1185">Reference proteome</keyword>
<dbReference type="OrthoDB" id="9950870at2759"/>
<dbReference type="GO" id="GO:0005078">
    <property type="term" value="F:MAP-kinase scaffold activity"/>
    <property type="evidence" value="ECO:0007669"/>
    <property type="project" value="TreeGrafter"/>
</dbReference>
<dbReference type="InterPro" id="IPR051632">
    <property type="entry name" value="Rho_GEF"/>
</dbReference>
<feature type="non-terminal residue" evidence="2">
    <location>
        <position position="1"/>
    </location>
</feature>
<dbReference type="GO" id="GO:0043123">
    <property type="term" value="P:positive regulation of canonical NF-kappaB signal transduction"/>
    <property type="evidence" value="ECO:0007669"/>
    <property type="project" value="TreeGrafter"/>
</dbReference>
<gene>
    <name evidence="2" type="ORF">Celaphus_00015174</name>
</gene>
<sequence length="309" mass="33208">CKGTDSVESGRGLSVLPFPTILAFSPLQPEEEQLACDVTGSSSSTDDTASLDQHSSHGSDVSLPQVSSLNRSRDPQCLNGFYSHGLGAEGRESESEPAGSGEMEEEEMDSITEVPASCSVLRSSMRSLSPFRRHSWGPGKNAASDAEMNHRSMSWCPSGVQYSAALSADFNYRRYGIVMCPATKGGIIKHSTLAFSFELACVLEGLTGGAGIGNKPSSSLEGNSSNTKELRHPFSGQERGDSLVSLSEEDLESGQREHGMFNQQTCHRSKQQGFNYCTSAISSPLTKSFSLTTISHSGLDNNRYRLTEL</sequence>
<feature type="region of interest" description="Disordered" evidence="1">
    <location>
        <begin position="81"/>
        <end position="106"/>
    </location>
</feature>
<evidence type="ECO:0000313" key="2">
    <source>
        <dbReference type="EMBL" id="OWK09004.1"/>
    </source>
</evidence>
<feature type="region of interest" description="Disordered" evidence="1">
    <location>
        <begin position="31"/>
        <end position="69"/>
    </location>
</feature>
<feature type="non-terminal residue" evidence="2">
    <location>
        <position position="309"/>
    </location>
</feature>
<evidence type="ECO:0000256" key="1">
    <source>
        <dbReference type="SAM" id="MobiDB-lite"/>
    </source>
</evidence>
<dbReference type="Proteomes" id="UP000242450">
    <property type="component" value="Chromosome 13"/>
</dbReference>
<feature type="region of interest" description="Disordered" evidence="1">
    <location>
        <begin position="212"/>
        <end position="259"/>
    </location>
</feature>
<name>A0A212CT35_CEREH</name>
<dbReference type="PANTHER" id="PTHR13944:SF18">
    <property type="entry name" value="A-KINASE ANCHOR PROTEIN 13"/>
    <property type="match status" value="1"/>
</dbReference>
<dbReference type="GO" id="GO:0035023">
    <property type="term" value="P:regulation of Rho protein signal transduction"/>
    <property type="evidence" value="ECO:0007669"/>
    <property type="project" value="TreeGrafter"/>
</dbReference>
<dbReference type="EMBL" id="MKHE01000013">
    <property type="protein sequence ID" value="OWK09004.1"/>
    <property type="molecule type" value="Genomic_DNA"/>
</dbReference>
<dbReference type="AlphaFoldDB" id="A0A212CT35"/>
<organism evidence="2 3">
    <name type="scientific">Cervus elaphus hippelaphus</name>
    <name type="common">European red deer</name>
    <dbReference type="NCBI Taxonomy" id="46360"/>
    <lineage>
        <taxon>Eukaryota</taxon>
        <taxon>Metazoa</taxon>
        <taxon>Chordata</taxon>
        <taxon>Craniata</taxon>
        <taxon>Vertebrata</taxon>
        <taxon>Euteleostomi</taxon>
        <taxon>Mammalia</taxon>
        <taxon>Eutheria</taxon>
        <taxon>Laurasiatheria</taxon>
        <taxon>Artiodactyla</taxon>
        <taxon>Ruminantia</taxon>
        <taxon>Pecora</taxon>
        <taxon>Cervidae</taxon>
        <taxon>Cervinae</taxon>
        <taxon>Cervus</taxon>
    </lineage>
</organism>